<organism evidence="6 7">
    <name type="scientific">Kwoniella bestiolae CBS 10118</name>
    <dbReference type="NCBI Taxonomy" id="1296100"/>
    <lineage>
        <taxon>Eukaryota</taxon>
        <taxon>Fungi</taxon>
        <taxon>Dikarya</taxon>
        <taxon>Basidiomycota</taxon>
        <taxon>Agaricomycotina</taxon>
        <taxon>Tremellomycetes</taxon>
        <taxon>Tremellales</taxon>
        <taxon>Cryptococcaceae</taxon>
        <taxon>Kwoniella</taxon>
    </lineage>
</organism>
<dbReference type="InterPro" id="IPR001952">
    <property type="entry name" value="Alkaline_phosphatase"/>
</dbReference>
<dbReference type="CDD" id="cd16012">
    <property type="entry name" value="ALP"/>
    <property type="match status" value="1"/>
</dbReference>
<protein>
    <recommendedName>
        <fullName evidence="1">alkaline phosphatase</fullName>
        <ecNumber evidence="1">3.1.3.1</ecNumber>
    </recommendedName>
</protein>
<dbReference type="KEGG" id="kbi:30205814"/>
<dbReference type="PANTHER" id="PTHR11596:SF72">
    <property type="entry name" value="ALKALINE PHOSPHATASE"/>
    <property type="match status" value="1"/>
</dbReference>
<reference evidence="6" key="2">
    <citation type="submission" date="2024-02" db="EMBL/GenBank/DDBJ databases">
        <title>Comparative genomics of Cryptococcus and Kwoniella reveals pathogenesis evolution and contrasting modes of karyotype evolution via chromosome fusion or intercentromeric recombination.</title>
        <authorList>
            <person name="Coelho M.A."/>
            <person name="David-Palma M."/>
            <person name="Shea T."/>
            <person name="Bowers K."/>
            <person name="McGinley-Smith S."/>
            <person name="Mohammad A.W."/>
            <person name="Gnirke A."/>
            <person name="Yurkov A.M."/>
            <person name="Nowrousian M."/>
            <person name="Sun S."/>
            <person name="Cuomo C.A."/>
            <person name="Heitman J."/>
        </authorList>
    </citation>
    <scope>NUCLEOTIDE SEQUENCE</scope>
    <source>
        <strain evidence="6">CBS 10118</strain>
    </source>
</reference>
<feature type="binding site" evidence="3">
    <location>
        <position position="516"/>
    </location>
    <ligand>
        <name>Zn(2+)</name>
        <dbReference type="ChEBI" id="CHEBI:29105"/>
        <label>2</label>
    </ligand>
</feature>
<keyword evidence="3" id="KW-0460">Magnesium</keyword>
<feature type="binding site" evidence="3">
    <location>
        <position position="515"/>
    </location>
    <ligand>
        <name>Zn(2+)</name>
        <dbReference type="ChEBI" id="CHEBI:29105"/>
        <label>2</label>
    </ligand>
</feature>
<sequence>MVYSALLLGALAAAPAFGQTFRRTAACPKLGCVFPPDQTDFIAGQTFDLRIEVQAPVNGSEAYNNGQVDENFSVKIGGEGGELVDIAQFFGLSDPKLEKYNFTYYEDLFAEDAHAPTPVNVAAKSYRNLQLHTPGTYELVLTYNNGDTTKATWTVADLAEQKKAKNVIFFVGDGMAGSMLSAARLLGHKTINGKYQSKLKLDEAPGYGSQMTHSLDSFITDSANSASALFSGKKMTVNGLNAYTVRFAIRFKISKQPADDRASTGVSLVDSQPSLTLSSSTGKAFGDPKVETIFEMFRRIEGGQVGIVSKAYIADATPAASQRSQYTAVIEQYLTGVAGNYSWFPWEGVDLLFGGGAENFLPGPGNNNVSQFDRWASEGYQVGYTKTELEAFDNAQRALAIFTRGNISTWLDQNIYTDLLDLAITPQGERGARDQPGLKDMTLKAIDILHTRAKERNTGFMLMSEAALIDKEMHVLDIDRALGEVLELDDTVRATLKHLEEIGELEDTLIVVTADHGHGFDVFGSADTKYLQQQESDRAKRNAIGTYQNSGLSAYQVPQDVLATNHTIFDSPQGEGFPVTWDPRYTIAHGWAAFPDHREDFEVNTDHERLPAVKNTTGYFFNPEDNQRGFAMTGNLGTGEGQGVDVPVYAFGPGHEYFRGVMNSPDLAFKVALALDLGKSSNVTASYKK</sequence>
<evidence type="ECO:0000256" key="3">
    <source>
        <dbReference type="PIRSR" id="PIRSR601952-2"/>
    </source>
</evidence>
<feature type="signal peptide" evidence="5">
    <location>
        <begin position="1"/>
        <end position="18"/>
    </location>
</feature>
<gene>
    <name evidence="6" type="ORF">I302_102722</name>
</gene>
<evidence type="ECO:0000256" key="2">
    <source>
        <dbReference type="PIRSR" id="PIRSR601952-1"/>
    </source>
</evidence>
<keyword evidence="3" id="KW-0479">Metal-binding</keyword>
<dbReference type="AlphaFoldDB" id="A0AAJ8K495"/>
<reference evidence="6" key="1">
    <citation type="submission" date="2013-07" db="EMBL/GenBank/DDBJ databases">
        <authorList>
            <consortium name="The Broad Institute Genome Sequencing Platform"/>
            <person name="Cuomo C."/>
            <person name="Litvintseva A."/>
            <person name="Chen Y."/>
            <person name="Heitman J."/>
            <person name="Sun S."/>
            <person name="Springer D."/>
            <person name="Dromer F."/>
            <person name="Young S.K."/>
            <person name="Zeng Q."/>
            <person name="Gargeya S."/>
            <person name="Fitzgerald M."/>
            <person name="Abouelleil A."/>
            <person name="Alvarado L."/>
            <person name="Berlin A.M."/>
            <person name="Chapman S.B."/>
            <person name="Dewar J."/>
            <person name="Goldberg J."/>
            <person name="Griggs A."/>
            <person name="Gujja S."/>
            <person name="Hansen M."/>
            <person name="Howarth C."/>
            <person name="Imamovic A."/>
            <person name="Larimer J."/>
            <person name="McCowan C."/>
            <person name="Murphy C."/>
            <person name="Pearson M."/>
            <person name="Priest M."/>
            <person name="Roberts A."/>
            <person name="Saif S."/>
            <person name="Shea T."/>
            <person name="Sykes S."/>
            <person name="Wortman J."/>
            <person name="Nusbaum C."/>
            <person name="Birren B."/>
        </authorList>
    </citation>
    <scope>NUCLEOTIDE SEQUENCE</scope>
    <source>
        <strain evidence="6">CBS 10118</strain>
    </source>
</reference>
<dbReference type="GO" id="GO:0004035">
    <property type="term" value="F:alkaline phosphatase activity"/>
    <property type="evidence" value="ECO:0007669"/>
    <property type="project" value="UniProtKB-EC"/>
</dbReference>
<evidence type="ECO:0000256" key="1">
    <source>
        <dbReference type="ARBA" id="ARBA00012647"/>
    </source>
</evidence>
<feature type="binding site" evidence="3">
    <location>
        <position position="315"/>
    </location>
    <ligand>
        <name>Mg(2+)</name>
        <dbReference type="ChEBI" id="CHEBI:18420"/>
    </ligand>
</feature>
<dbReference type="SMART" id="SM00098">
    <property type="entry name" value="alkPPc"/>
    <property type="match status" value="1"/>
</dbReference>
<dbReference type="EC" id="3.1.3.1" evidence="1"/>
<feature type="binding site" evidence="3">
    <location>
        <position position="470"/>
    </location>
    <ligand>
        <name>Zn(2+)</name>
        <dbReference type="ChEBI" id="CHEBI:29105"/>
        <label>2</label>
    </ligand>
</feature>
<feature type="binding site" evidence="3">
    <location>
        <position position="465"/>
    </location>
    <ligand>
        <name>Mg(2+)</name>
        <dbReference type="ChEBI" id="CHEBI:18420"/>
    </ligand>
</feature>
<feature type="chain" id="PRO_5042581191" description="alkaline phosphatase" evidence="5">
    <location>
        <begin position="19"/>
        <end position="689"/>
    </location>
</feature>
<feature type="binding site" evidence="3">
    <location>
        <position position="317"/>
    </location>
    <ligand>
        <name>Mg(2+)</name>
        <dbReference type="ChEBI" id="CHEBI:18420"/>
    </ligand>
</feature>
<feature type="binding site" evidence="3">
    <location>
        <position position="173"/>
    </location>
    <ligand>
        <name>Mg(2+)</name>
        <dbReference type="ChEBI" id="CHEBI:18420"/>
    </ligand>
</feature>
<dbReference type="RefSeq" id="XP_065725620.1">
    <property type="nucleotide sequence ID" value="XM_065869548.1"/>
</dbReference>
<dbReference type="EMBL" id="CP144541">
    <property type="protein sequence ID" value="WVW80736.1"/>
    <property type="molecule type" value="Genomic_DNA"/>
</dbReference>
<comment type="cofactor">
    <cofactor evidence="3">
        <name>Mg(2+)</name>
        <dbReference type="ChEBI" id="CHEBI:18420"/>
    </cofactor>
    <text evidence="3">Binds 1 Mg(2+) ion.</text>
</comment>
<evidence type="ECO:0000313" key="7">
    <source>
        <dbReference type="Proteomes" id="UP000092730"/>
    </source>
</evidence>
<dbReference type="Proteomes" id="UP000092730">
    <property type="component" value="Chromosome 1"/>
</dbReference>
<comment type="cofactor">
    <cofactor evidence="3">
        <name>Zn(2+)</name>
        <dbReference type="ChEBI" id="CHEBI:29105"/>
    </cofactor>
    <text evidence="3">Binds 2 Zn(2+) ions.</text>
</comment>
<dbReference type="PANTHER" id="PTHR11596">
    <property type="entry name" value="ALKALINE PHOSPHATASE"/>
    <property type="match status" value="1"/>
</dbReference>
<evidence type="ECO:0000256" key="4">
    <source>
        <dbReference type="RuleBase" id="RU003946"/>
    </source>
</evidence>
<dbReference type="Gene3D" id="3.40.720.10">
    <property type="entry name" value="Alkaline Phosphatase, subunit A"/>
    <property type="match status" value="1"/>
</dbReference>
<name>A0AAJ8K495_9TREE</name>
<evidence type="ECO:0000256" key="5">
    <source>
        <dbReference type="SAM" id="SignalP"/>
    </source>
</evidence>
<proteinExistence type="inferred from homology"/>
<accession>A0AAJ8K495</accession>
<dbReference type="InterPro" id="IPR017850">
    <property type="entry name" value="Alkaline_phosphatase_core_sf"/>
</dbReference>
<keyword evidence="7" id="KW-1185">Reference proteome</keyword>
<feature type="binding site" evidence="3">
    <location>
        <position position="173"/>
    </location>
    <ligand>
        <name>Zn(2+)</name>
        <dbReference type="ChEBI" id="CHEBI:29105"/>
        <label>2</label>
    </ligand>
</feature>
<dbReference type="SUPFAM" id="SSF53649">
    <property type="entry name" value="Alkaline phosphatase-like"/>
    <property type="match status" value="1"/>
</dbReference>
<evidence type="ECO:0000313" key="6">
    <source>
        <dbReference type="EMBL" id="WVW80736.1"/>
    </source>
</evidence>
<comment type="similarity">
    <text evidence="4">Belongs to the alkaline phosphatase family.</text>
</comment>
<feature type="active site" description="Phosphoserine intermediate" evidence="2">
    <location>
        <position position="222"/>
    </location>
</feature>
<keyword evidence="3" id="KW-0862">Zinc</keyword>
<feature type="binding site" evidence="3">
    <location>
        <position position="474"/>
    </location>
    <ligand>
        <name>Zn(2+)</name>
        <dbReference type="ChEBI" id="CHEBI:29105"/>
        <label>2</label>
    </ligand>
</feature>
<keyword evidence="5" id="KW-0732">Signal</keyword>
<dbReference type="Pfam" id="PF00245">
    <property type="entry name" value="Alk_phosphatase"/>
    <property type="match status" value="1"/>
</dbReference>
<dbReference type="GeneID" id="30205814"/>
<dbReference type="GO" id="GO:0046872">
    <property type="term" value="F:metal ion binding"/>
    <property type="evidence" value="ECO:0007669"/>
    <property type="project" value="UniProtKB-KW"/>
</dbReference>
<dbReference type="PRINTS" id="PR00113">
    <property type="entry name" value="ALKPHPHTASE"/>
</dbReference>